<dbReference type="CDD" id="cd00063">
    <property type="entry name" value="FN3"/>
    <property type="match status" value="1"/>
</dbReference>
<organism evidence="2">
    <name type="scientific">marine metagenome</name>
    <dbReference type="NCBI Taxonomy" id="408172"/>
    <lineage>
        <taxon>unclassified sequences</taxon>
        <taxon>metagenomes</taxon>
        <taxon>ecological metagenomes</taxon>
    </lineage>
</organism>
<proteinExistence type="predicted"/>
<sequence length="480" mass="50894">PYPGKPQSLTVSSVDDSTVTLSWTAGAEDDLVLYRVYYGTSSPAATLIDSASASATSIPIDGLTNGTTYYFRITALDGVGYESVYSEEVSGVPEYKGPVWYVDVNSSGSSHEGSPGDPFRDIQDGIDAAAEDDTVLVLPGTYAGNRSDNRELEFASDEGSAKNIVLKSRDGAATTFIDSRNYRAFEIDDGTDTSTHIIGFTITASDGGEDEGYGGAVVKIQGMSYWDQNTQQNVYVPSSATFKNCIFTIFDSGSLEGDDWKDAAIEVDAGGAFFDNCEFTNITVDYNDYFGDGYGGAIRISSNYGVVYLNRSKLTNITVKRESNGGLRGGAIHMGGSILNDVTLVNTVIADNLLSHTGESGGNNVQGGAIMMHGGDLQLINSTVVNNQISITDNSYYGGGSAIWAGDNQNDGDGPHITIFNSIVHSNTIEINAGSSFSNTTNDDQFSLSDDNDGVEAYASYSIIGGNNDLDGDEILNLEP</sequence>
<dbReference type="InterPro" id="IPR036116">
    <property type="entry name" value="FN3_sf"/>
</dbReference>
<dbReference type="PROSITE" id="PS50853">
    <property type="entry name" value="FN3"/>
    <property type="match status" value="1"/>
</dbReference>
<protein>
    <recommendedName>
        <fullName evidence="1">Fibronectin type-III domain-containing protein</fullName>
    </recommendedName>
</protein>
<evidence type="ECO:0000259" key="1">
    <source>
        <dbReference type="PROSITE" id="PS50853"/>
    </source>
</evidence>
<reference evidence="2" key="1">
    <citation type="submission" date="2018-05" db="EMBL/GenBank/DDBJ databases">
        <authorList>
            <person name="Lanie J.A."/>
            <person name="Ng W.-L."/>
            <person name="Kazmierczak K.M."/>
            <person name="Andrzejewski T.M."/>
            <person name="Davidsen T.M."/>
            <person name="Wayne K.J."/>
            <person name="Tettelin H."/>
            <person name="Glass J.I."/>
            <person name="Rusch D."/>
            <person name="Podicherti R."/>
            <person name="Tsui H.-C.T."/>
            <person name="Winkler M.E."/>
        </authorList>
    </citation>
    <scope>NUCLEOTIDE SEQUENCE</scope>
</reference>
<dbReference type="InterPro" id="IPR011050">
    <property type="entry name" value="Pectin_lyase_fold/virulence"/>
</dbReference>
<dbReference type="AlphaFoldDB" id="A0A382H2F5"/>
<dbReference type="Gene3D" id="2.60.40.10">
    <property type="entry name" value="Immunoglobulins"/>
    <property type="match status" value="1"/>
</dbReference>
<dbReference type="Pfam" id="PF00041">
    <property type="entry name" value="fn3"/>
    <property type="match status" value="1"/>
</dbReference>
<gene>
    <name evidence="2" type="ORF">METZ01_LOCUS233971</name>
</gene>
<dbReference type="SMART" id="SM00060">
    <property type="entry name" value="FN3"/>
    <property type="match status" value="1"/>
</dbReference>
<evidence type="ECO:0000313" key="2">
    <source>
        <dbReference type="EMBL" id="SVB81117.1"/>
    </source>
</evidence>
<dbReference type="InterPro" id="IPR012334">
    <property type="entry name" value="Pectin_lyas_fold"/>
</dbReference>
<dbReference type="SUPFAM" id="SSF49265">
    <property type="entry name" value="Fibronectin type III"/>
    <property type="match status" value="1"/>
</dbReference>
<dbReference type="InterPro" id="IPR013783">
    <property type="entry name" value="Ig-like_fold"/>
</dbReference>
<dbReference type="EMBL" id="UINC01058632">
    <property type="protein sequence ID" value="SVB81117.1"/>
    <property type="molecule type" value="Genomic_DNA"/>
</dbReference>
<feature type="non-terminal residue" evidence="2">
    <location>
        <position position="1"/>
    </location>
</feature>
<feature type="non-terminal residue" evidence="2">
    <location>
        <position position="480"/>
    </location>
</feature>
<name>A0A382H2F5_9ZZZZ</name>
<dbReference type="SUPFAM" id="SSF51126">
    <property type="entry name" value="Pectin lyase-like"/>
    <property type="match status" value="1"/>
</dbReference>
<accession>A0A382H2F5</accession>
<dbReference type="InterPro" id="IPR003961">
    <property type="entry name" value="FN3_dom"/>
</dbReference>
<feature type="domain" description="Fibronectin type-III" evidence="1">
    <location>
        <begin position="5"/>
        <end position="96"/>
    </location>
</feature>
<dbReference type="Gene3D" id="2.160.20.10">
    <property type="entry name" value="Single-stranded right-handed beta-helix, Pectin lyase-like"/>
    <property type="match status" value="1"/>
</dbReference>